<dbReference type="Proteomes" id="UP000027822">
    <property type="component" value="Unassembled WGS sequence"/>
</dbReference>
<dbReference type="EMBL" id="JOTN01000002">
    <property type="protein sequence ID" value="KEK21001.1"/>
    <property type="molecule type" value="Genomic_DNA"/>
</dbReference>
<evidence type="ECO:0000313" key="5">
    <source>
        <dbReference type="EMBL" id="KEK21001.1"/>
    </source>
</evidence>
<dbReference type="OrthoDB" id="9788209at2"/>
<sequence length="339" mass="37500">MTVTIKDVAKKANVAPSTVSRVIADNPSISEKTKRRVRKVMSELGYHPNLHARSLANQTTKTIGLVMPSSASKAFQNPFFPEVIRGISSFAHGEDYSLYMSTGETEEEIFQGVVKMVQGRQIGGIILLYSRMNDRIAMYLQEQNFPFVLIGKPYERKEDITYIDNDNYAAAREVTEYFLSLGHERIAFIGGGADLLVTKDRLAGMSDALKLADIVLPEEYILHFDFSRESGRQAVEELMALPNPPTAIMVTDDLIGLGVLSALDKKGVSVPEDVSVVSFNNTLMSEITSPPLTTVDVNIYQLGYEAAKYLVDKVEHAHAAAKCIIIPHKIVKRQTCGQL</sequence>
<gene>
    <name evidence="5" type="ORF">BAMA_09415</name>
</gene>
<dbReference type="InterPro" id="IPR046335">
    <property type="entry name" value="LacI/GalR-like_sensor"/>
</dbReference>
<evidence type="ECO:0000256" key="2">
    <source>
        <dbReference type="ARBA" id="ARBA00023125"/>
    </source>
</evidence>
<dbReference type="eggNOG" id="COG1609">
    <property type="taxonomic scope" value="Bacteria"/>
</dbReference>
<comment type="caution">
    <text evidence="5">The sequence shown here is derived from an EMBL/GenBank/DDBJ whole genome shotgun (WGS) entry which is preliminary data.</text>
</comment>
<dbReference type="SUPFAM" id="SSF53822">
    <property type="entry name" value="Periplasmic binding protein-like I"/>
    <property type="match status" value="1"/>
</dbReference>
<evidence type="ECO:0000256" key="1">
    <source>
        <dbReference type="ARBA" id="ARBA00023015"/>
    </source>
</evidence>
<dbReference type="PROSITE" id="PS50932">
    <property type="entry name" value="HTH_LACI_2"/>
    <property type="match status" value="1"/>
</dbReference>
<dbReference type="InterPro" id="IPR028082">
    <property type="entry name" value="Peripla_BP_I"/>
</dbReference>
<feature type="domain" description="HTH lacI-type" evidence="4">
    <location>
        <begin position="3"/>
        <end position="57"/>
    </location>
</feature>
<dbReference type="Pfam" id="PF00356">
    <property type="entry name" value="LacI"/>
    <property type="match status" value="1"/>
</dbReference>
<name>A0A073K367_9BACI</name>
<dbReference type="Pfam" id="PF13377">
    <property type="entry name" value="Peripla_BP_3"/>
    <property type="match status" value="1"/>
</dbReference>
<dbReference type="Gene3D" id="3.40.50.2300">
    <property type="match status" value="2"/>
</dbReference>
<evidence type="ECO:0000256" key="3">
    <source>
        <dbReference type="ARBA" id="ARBA00023163"/>
    </source>
</evidence>
<dbReference type="CDD" id="cd06294">
    <property type="entry name" value="PBP1_MalR-like"/>
    <property type="match status" value="1"/>
</dbReference>
<dbReference type="InterPro" id="IPR010982">
    <property type="entry name" value="Lambda_DNA-bd_dom_sf"/>
</dbReference>
<dbReference type="InterPro" id="IPR000843">
    <property type="entry name" value="HTH_LacI"/>
</dbReference>
<keyword evidence="1" id="KW-0805">Transcription regulation</keyword>
<evidence type="ECO:0000313" key="6">
    <source>
        <dbReference type="Proteomes" id="UP000027822"/>
    </source>
</evidence>
<reference evidence="5 6" key="1">
    <citation type="submission" date="2014-06" db="EMBL/GenBank/DDBJ databases">
        <title>Draft genome sequence of Bacillus manliponensis JCM 15802 (MCCC 1A00708).</title>
        <authorList>
            <person name="Lai Q."/>
            <person name="Liu Y."/>
            <person name="Shao Z."/>
        </authorList>
    </citation>
    <scope>NUCLEOTIDE SEQUENCE [LARGE SCALE GENOMIC DNA]</scope>
    <source>
        <strain evidence="5 6">JCM 15802</strain>
    </source>
</reference>
<dbReference type="PANTHER" id="PTHR30146:SF109">
    <property type="entry name" value="HTH-TYPE TRANSCRIPTIONAL REGULATOR GALS"/>
    <property type="match status" value="1"/>
</dbReference>
<proteinExistence type="predicted"/>
<dbReference type="Gene3D" id="1.10.260.40">
    <property type="entry name" value="lambda repressor-like DNA-binding domains"/>
    <property type="match status" value="1"/>
</dbReference>
<dbReference type="CDD" id="cd01392">
    <property type="entry name" value="HTH_LacI"/>
    <property type="match status" value="1"/>
</dbReference>
<dbReference type="RefSeq" id="WP_034635880.1">
    <property type="nucleotide sequence ID" value="NZ_CBCSJC010000001.1"/>
</dbReference>
<keyword evidence="6" id="KW-1185">Reference proteome</keyword>
<protein>
    <submittedName>
        <fullName evidence="5">LacI family transcriptional regulator</fullName>
    </submittedName>
</protein>
<accession>A0A073K367</accession>
<dbReference type="STRING" id="574376.BAMA_09415"/>
<keyword evidence="3" id="KW-0804">Transcription</keyword>
<dbReference type="GO" id="GO:0003700">
    <property type="term" value="F:DNA-binding transcription factor activity"/>
    <property type="evidence" value="ECO:0007669"/>
    <property type="project" value="TreeGrafter"/>
</dbReference>
<evidence type="ECO:0000259" key="4">
    <source>
        <dbReference type="PROSITE" id="PS50932"/>
    </source>
</evidence>
<keyword evidence="2" id="KW-0238">DNA-binding</keyword>
<organism evidence="5 6">
    <name type="scientific">Bacillus manliponensis</name>
    <dbReference type="NCBI Taxonomy" id="574376"/>
    <lineage>
        <taxon>Bacteria</taxon>
        <taxon>Bacillati</taxon>
        <taxon>Bacillota</taxon>
        <taxon>Bacilli</taxon>
        <taxon>Bacillales</taxon>
        <taxon>Bacillaceae</taxon>
        <taxon>Bacillus</taxon>
        <taxon>Bacillus cereus group</taxon>
    </lineage>
</organism>
<dbReference type="SUPFAM" id="SSF47413">
    <property type="entry name" value="lambda repressor-like DNA-binding domains"/>
    <property type="match status" value="1"/>
</dbReference>
<dbReference type="AlphaFoldDB" id="A0A073K367"/>
<dbReference type="GO" id="GO:0000976">
    <property type="term" value="F:transcription cis-regulatory region binding"/>
    <property type="evidence" value="ECO:0007669"/>
    <property type="project" value="TreeGrafter"/>
</dbReference>
<dbReference type="SMART" id="SM00354">
    <property type="entry name" value="HTH_LACI"/>
    <property type="match status" value="1"/>
</dbReference>
<dbReference type="PANTHER" id="PTHR30146">
    <property type="entry name" value="LACI-RELATED TRANSCRIPTIONAL REPRESSOR"/>
    <property type="match status" value="1"/>
</dbReference>